<sequence>MIAADLDPASIGASPAHRWLEARRPDLYARLAREPYSGAQLFEPRSANARGAVAVSVAVVKRARAPIHPLRKRAMRRLSVRRSPIHGKGVFALCMLAAGERIIEYKGEVTSWRRAARRIERNGDYGHTFVFGLSDGRVIDGSVGGNSARWLNHACRANCEAVEIDGRVFIEAAVDIQRGEELFISRRTGVTRDIAGSGRRRAGQRVRRGLPSRCDTVPAAFQRGVHDKPTPEDPVFPGTDLADVADGTGGIAAFADDAAGVVVERARARLPMPRPRRRADAPAQAARGTARPRESGERRYADVVAALSLMHA</sequence>
<evidence type="ECO:0000313" key="10">
    <source>
        <dbReference type="EMBL" id="EEF25969.1"/>
    </source>
</evidence>
<dbReference type="InterPro" id="IPR001214">
    <property type="entry name" value="SET_dom"/>
</dbReference>
<dbReference type="Pfam" id="PF00856">
    <property type="entry name" value="SET"/>
    <property type="match status" value="1"/>
</dbReference>
<evidence type="ECO:0000256" key="7">
    <source>
        <dbReference type="ARBA" id="ARBA00023242"/>
    </source>
</evidence>
<keyword evidence="4" id="KW-0489">Methyltransferase</keyword>
<evidence type="ECO:0000256" key="2">
    <source>
        <dbReference type="ARBA" id="ARBA00004286"/>
    </source>
</evidence>
<dbReference type="InParanoid" id="B9TDU6"/>
<feature type="domain" description="SET" evidence="9">
    <location>
        <begin position="76"/>
        <end position="187"/>
    </location>
</feature>
<gene>
    <name evidence="10" type="ORF">RCOM_1995080</name>
</gene>
<dbReference type="InterPro" id="IPR050777">
    <property type="entry name" value="SET2_Histone-Lys_MeTrsfase"/>
</dbReference>
<keyword evidence="7" id="KW-0539">Nucleus</keyword>
<evidence type="ECO:0000256" key="8">
    <source>
        <dbReference type="SAM" id="MobiDB-lite"/>
    </source>
</evidence>
<dbReference type="STRING" id="3988.B9TDU6"/>
<reference evidence="11" key="1">
    <citation type="journal article" date="2010" name="Nat. Biotechnol.">
        <title>Draft genome sequence of the oilseed species Ricinus communis.</title>
        <authorList>
            <person name="Chan A.P."/>
            <person name="Crabtree J."/>
            <person name="Zhao Q."/>
            <person name="Lorenzi H."/>
            <person name="Orvis J."/>
            <person name="Puiu D."/>
            <person name="Melake-Berhan A."/>
            <person name="Jones K.M."/>
            <person name="Redman J."/>
            <person name="Chen G."/>
            <person name="Cahoon E.B."/>
            <person name="Gedil M."/>
            <person name="Stanke M."/>
            <person name="Haas B.J."/>
            <person name="Wortman J.R."/>
            <person name="Fraser-Liggett C.M."/>
            <person name="Ravel J."/>
            <person name="Rabinowicz P.D."/>
        </authorList>
    </citation>
    <scope>NUCLEOTIDE SEQUENCE [LARGE SCALE GENOMIC DNA]</scope>
    <source>
        <strain evidence="11">cv. Hale</strain>
    </source>
</reference>
<keyword evidence="3" id="KW-0158">Chromosome</keyword>
<evidence type="ECO:0000313" key="11">
    <source>
        <dbReference type="Proteomes" id="UP000008311"/>
    </source>
</evidence>
<proteinExistence type="predicted"/>
<keyword evidence="6" id="KW-0949">S-adenosyl-L-methionine</keyword>
<keyword evidence="11" id="KW-1185">Reference proteome</keyword>
<evidence type="ECO:0000256" key="3">
    <source>
        <dbReference type="ARBA" id="ARBA00022454"/>
    </source>
</evidence>
<dbReference type="SMART" id="SM00317">
    <property type="entry name" value="SET"/>
    <property type="match status" value="1"/>
</dbReference>
<dbReference type="PANTHER" id="PTHR22884">
    <property type="entry name" value="SET DOMAIN PROTEINS"/>
    <property type="match status" value="1"/>
</dbReference>
<keyword evidence="5" id="KW-0808">Transferase</keyword>
<dbReference type="GO" id="GO:0005634">
    <property type="term" value="C:nucleus"/>
    <property type="evidence" value="ECO:0007669"/>
    <property type="project" value="UniProtKB-SubCell"/>
</dbReference>
<name>B9TDU6_RICCO</name>
<dbReference type="GO" id="GO:0032259">
    <property type="term" value="P:methylation"/>
    <property type="evidence" value="ECO:0007669"/>
    <property type="project" value="UniProtKB-KW"/>
</dbReference>
<dbReference type="EMBL" id="EQ978483">
    <property type="protein sequence ID" value="EEF25969.1"/>
    <property type="molecule type" value="Genomic_DNA"/>
</dbReference>
<organism evidence="10 11">
    <name type="scientific">Ricinus communis</name>
    <name type="common">Castor bean</name>
    <dbReference type="NCBI Taxonomy" id="3988"/>
    <lineage>
        <taxon>Eukaryota</taxon>
        <taxon>Viridiplantae</taxon>
        <taxon>Streptophyta</taxon>
        <taxon>Embryophyta</taxon>
        <taxon>Tracheophyta</taxon>
        <taxon>Spermatophyta</taxon>
        <taxon>Magnoliopsida</taxon>
        <taxon>eudicotyledons</taxon>
        <taxon>Gunneridae</taxon>
        <taxon>Pentapetalae</taxon>
        <taxon>rosids</taxon>
        <taxon>fabids</taxon>
        <taxon>Malpighiales</taxon>
        <taxon>Euphorbiaceae</taxon>
        <taxon>Acalyphoideae</taxon>
        <taxon>Acalypheae</taxon>
        <taxon>Ricinus</taxon>
    </lineage>
</organism>
<evidence type="ECO:0000256" key="6">
    <source>
        <dbReference type="ARBA" id="ARBA00022691"/>
    </source>
</evidence>
<dbReference type="Gene3D" id="2.170.270.10">
    <property type="entry name" value="SET domain"/>
    <property type="match status" value="1"/>
</dbReference>
<dbReference type="AlphaFoldDB" id="B9TDU6"/>
<dbReference type="InterPro" id="IPR046341">
    <property type="entry name" value="SET_dom_sf"/>
</dbReference>
<dbReference type="GO" id="GO:0005694">
    <property type="term" value="C:chromosome"/>
    <property type="evidence" value="ECO:0007669"/>
    <property type="project" value="UniProtKB-SubCell"/>
</dbReference>
<evidence type="ECO:0000256" key="1">
    <source>
        <dbReference type="ARBA" id="ARBA00004123"/>
    </source>
</evidence>
<comment type="subcellular location">
    <subcellularLocation>
        <location evidence="2">Chromosome</location>
    </subcellularLocation>
    <subcellularLocation>
        <location evidence="1">Nucleus</location>
    </subcellularLocation>
</comment>
<evidence type="ECO:0000256" key="5">
    <source>
        <dbReference type="ARBA" id="ARBA00022679"/>
    </source>
</evidence>
<evidence type="ECO:0000256" key="4">
    <source>
        <dbReference type="ARBA" id="ARBA00022603"/>
    </source>
</evidence>
<evidence type="ECO:0000259" key="9">
    <source>
        <dbReference type="PROSITE" id="PS50280"/>
    </source>
</evidence>
<dbReference type="SUPFAM" id="SSF82199">
    <property type="entry name" value="SET domain"/>
    <property type="match status" value="1"/>
</dbReference>
<feature type="region of interest" description="Disordered" evidence="8">
    <location>
        <begin position="272"/>
        <end position="298"/>
    </location>
</feature>
<dbReference type="GO" id="GO:0008168">
    <property type="term" value="F:methyltransferase activity"/>
    <property type="evidence" value="ECO:0007669"/>
    <property type="project" value="UniProtKB-KW"/>
</dbReference>
<accession>B9TDU6</accession>
<dbReference type="PROSITE" id="PS50280">
    <property type="entry name" value="SET"/>
    <property type="match status" value="1"/>
</dbReference>
<dbReference type="eggNOG" id="KOG1084">
    <property type="taxonomic scope" value="Eukaryota"/>
</dbReference>
<dbReference type="Proteomes" id="UP000008311">
    <property type="component" value="Unassembled WGS sequence"/>
</dbReference>
<protein>
    <submittedName>
        <fullName evidence="10">Set domain proteins, putative</fullName>
    </submittedName>
</protein>